<feature type="region of interest" description="Disordered" evidence="1">
    <location>
        <begin position="1"/>
        <end position="95"/>
    </location>
</feature>
<dbReference type="Proteomes" id="UP000629468">
    <property type="component" value="Unassembled WGS sequence"/>
</dbReference>
<dbReference type="EMBL" id="JABXXO010000009">
    <property type="protein sequence ID" value="KAF7770723.1"/>
    <property type="molecule type" value="Genomic_DNA"/>
</dbReference>
<feature type="compositionally biased region" description="Basic and acidic residues" evidence="1">
    <location>
        <begin position="77"/>
        <end position="86"/>
    </location>
</feature>
<evidence type="ECO:0000313" key="4">
    <source>
        <dbReference type="Proteomes" id="UP000629468"/>
    </source>
</evidence>
<dbReference type="AlphaFoldDB" id="A0A8H7F066"/>
<gene>
    <name evidence="3" type="ORF">Agabi119p4_6697</name>
</gene>
<dbReference type="InterPro" id="IPR036047">
    <property type="entry name" value="F-box-like_dom_sf"/>
</dbReference>
<name>A0A8H7F066_AGABI</name>
<comment type="caution">
    <text evidence="3">The sequence shown here is derived from an EMBL/GenBank/DDBJ whole genome shotgun (WGS) entry which is preliminary data.</text>
</comment>
<evidence type="ECO:0000256" key="1">
    <source>
        <dbReference type="SAM" id="MobiDB-lite"/>
    </source>
</evidence>
<dbReference type="InterPro" id="IPR001810">
    <property type="entry name" value="F-box_dom"/>
</dbReference>
<sequence length="625" mass="72741">MASVPRSPARTRSKGNHVSPGSGSVGEADDKLSEAGILITEDFDPDANITDKGKQSRMSRKRRKVQETAADSVLDDSEFKDTQEKRKAARPSRQGKYIAGRRGHLKLMTEIPIDTLHEIFRQLDPADLLTLSWSSKSLRLVITEKSARYIWQEAFERLYESSNPPPPCPEDLNFAQYARFLFVKKCMVCDVANGHWTSWMMRLRACSKCLESEHFALYNSLLHRDFLSISTKKTTYCLSSDVVNHDIEDFFKEDNEEFTRRRQLKEKRLMGERSFRLWEKGCAKNREAELDVIRLERRKAILKKLEDHGWKESEIREAYHGKIPNDLPGLGRAKKLTNKDWQDLEPKLLQHLAFLKTDYLCRQKHKRLENRWHAFEEKFKEWTKNQTMANSIMPRVADIAILEPFRSTIFGSDTETATFEVDAIDPIANGWVTERNTFILSLLPQSLKDRYEASDFSSLQSLVILRFRGLARYITLEEVLGHRDALWRCEPGDADDIEIRDMLGENAWEFQEVDAPWFWSHENLSFDNKAFEIVKDILEFLGQDPYSTTLYSLELFEGSFKCISCPPPWLFMRQRCNPVDMIEHNVSYHDEEWTPAHARWREEESDFDSDSDSAYVSVAELMGLM</sequence>
<proteinExistence type="predicted"/>
<protein>
    <recommendedName>
        <fullName evidence="2">F-box domain-containing protein</fullName>
    </recommendedName>
</protein>
<feature type="domain" description="F-box" evidence="2">
    <location>
        <begin position="105"/>
        <end position="154"/>
    </location>
</feature>
<evidence type="ECO:0000313" key="3">
    <source>
        <dbReference type="EMBL" id="KAF7770723.1"/>
    </source>
</evidence>
<organism evidence="3 4">
    <name type="scientific">Agaricus bisporus var. burnettii</name>
    <dbReference type="NCBI Taxonomy" id="192524"/>
    <lineage>
        <taxon>Eukaryota</taxon>
        <taxon>Fungi</taxon>
        <taxon>Dikarya</taxon>
        <taxon>Basidiomycota</taxon>
        <taxon>Agaricomycotina</taxon>
        <taxon>Agaricomycetes</taxon>
        <taxon>Agaricomycetidae</taxon>
        <taxon>Agaricales</taxon>
        <taxon>Agaricineae</taxon>
        <taxon>Agaricaceae</taxon>
        <taxon>Agaricus</taxon>
    </lineage>
</organism>
<dbReference type="PROSITE" id="PS50181">
    <property type="entry name" value="FBOX"/>
    <property type="match status" value="1"/>
</dbReference>
<feature type="compositionally biased region" description="Basic residues" evidence="1">
    <location>
        <begin position="55"/>
        <end position="64"/>
    </location>
</feature>
<dbReference type="SUPFAM" id="SSF81383">
    <property type="entry name" value="F-box domain"/>
    <property type="match status" value="1"/>
</dbReference>
<accession>A0A8H7F066</accession>
<dbReference type="Pfam" id="PF00646">
    <property type="entry name" value="F-box"/>
    <property type="match status" value="1"/>
</dbReference>
<evidence type="ECO:0000259" key="2">
    <source>
        <dbReference type="PROSITE" id="PS50181"/>
    </source>
</evidence>
<reference evidence="3 4" key="1">
    <citation type="journal article" name="Sci. Rep.">
        <title>Telomere-to-telomere assembled and centromere annotated genomes of the two main subspecies of the button mushroom Agaricus bisporus reveal especially polymorphic chromosome ends.</title>
        <authorList>
            <person name="Sonnenberg A.S.M."/>
            <person name="Sedaghat-Telgerd N."/>
            <person name="Lavrijssen B."/>
            <person name="Ohm R.A."/>
            <person name="Hendrickx P.M."/>
            <person name="Scholtmeijer K."/>
            <person name="Baars J.J.P."/>
            <person name="van Peer A."/>
        </authorList>
    </citation>
    <scope>NUCLEOTIDE SEQUENCE [LARGE SCALE GENOMIC DNA]</scope>
    <source>
        <strain evidence="3 4">H119_p4</strain>
    </source>
</reference>